<feature type="domain" description="PH" evidence="4">
    <location>
        <begin position="1176"/>
        <end position="1347"/>
    </location>
</feature>
<dbReference type="InterPro" id="IPR057283">
    <property type="entry name" value="RGF3_WH"/>
</dbReference>
<evidence type="ECO:0000259" key="4">
    <source>
        <dbReference type="PROSITE" id="PS50003"/>
    </source>
</evidence>
<dbReference type="SUPFAM" id="SSF48065">
    <property type="entry name" value="DBL homology domain (DH-domain)"/>
    <property type="match status" value="1"/>
</dbReference>
<dbReference type="STRING" id="342668.A0A1B8GBY0"/>
<dbReference type="SMART" id="SM00233">
    <property type="entry name" value="PH"/>
    <property type="match status" value="1"/>
</dbReference>
<feature type="compositionally biased region" description="Low complexity" evidence="3">
    <location>
        <begin position="313"/>
        <end position="338"/>
    </location>
</feature>
<dbReference type="EMBL" id="KV460254">
    <property type="protein sequence ID" value="OBT93355.1"/>
    <property type="molecule type" value="Genomic_DNA"/>
</dbReference>
<dbReference type="OrthoDB" id="660555at2759"/>
<dbReference type="Gene3D" id="1.20.900.10">
    <property type="entry name" value="Dbl homology (DH) domain"/>
    <property type="match status" value="1"/>
</dbReference>
<feature type="compositionally biased region" description="Polar residues" evidence="3">
    <location>
        <begin position="283"/>
        <end position="299"/>
    </location>
</feature>
<evidence type="ECO:0000313" key="7">
    <source>
        <dbReference type="EMBL" id="OBT93355.1"/>
    </source>
</evidence>
<accession>A0A1B8GBY0</accession>
<feature type="compositionally biased region" description="Basic and acidic residues" evidence="3">
    <location>
        <begin position="598"/>
        <end position="607"/>
    </location>
</feature>
<evidence type="ECO:0008006" key="9">
    <source>
        <dbReference type="Google" id="ProtNLM"/>
    </source>
</evidence>
<feature type="compositionally biased region" description="Low complexity" evidence="3">
    <location>
        <begin position="13"/>
        <end position="26"/>
    </location>
</feature>
<feature type="compositionally biased region" description="Basic and acidic residues" evidence="3">
    <location>
        <begin position="731"/>
        <end position="740"/>
    </location>
</feature>
<feature type="region of interest" description="Disordered" evidence="3">
    <location>
        <begin position="568"/>
        <end position="784"/>
    </location>
</feature>
<dbReference type="Pfam" id="PF23582">
    <property type="entry name" value="WHD_RGF3"/>
    <property type="match status" value="1"/>
</dbReference>
<organism evidence="7 8">
    <name type="scientific">Pseudogymnoascus verrucosus</name>
    <dbReference type="NCBI Taxonomy" id="342668"/>
    <lineage>
        <taxon>Eukaryota</taxon>
        <taxon>Fungi</taxon>
        <taxon>Dikarya</taxon>
        <taxon>Ascomycota</taxon>
        <taxon>Pezizomycotina</taxon>
        <taxon>Leotiomycetes</taxon>
        <taxon>Thelebolales</taxon>
        <taxon>Thelebolaceae</taxon>
        <taxon>Pseudogymnoascus</taxon>
    </lineage>
</organism>
<dbReference type="Pfam" id="PF15405">
    <property type="entry name" value="PH_5"/>
    <property type="match status" value="1"/>
</dbReference>
<keyword evidence="1" id="KW-0597">Phosphoprotein</keyword>
<feature type="compositionally biased region" description="Polar residues" evidence="3">
    <location>
        <begin position="714"/>
        <end position="723"/>
    </location>
</feature>
<dbReference type="Proteomes" id="UP000091956">
    <property type="component" value="Unassembled WGS sequence"/>
</dbReference>
<protein>
    <recommendedName>
        <fullName evidence="9">RHO1 GDP-GTP exchange protein 2</fullName>
    </recommendedName>
</protein>
<feature type="compositionally biased region" description="Polar residues" evidence="3">
    <location>
        <begin position="1257"/>
        <end position="1278"/>
    </location>
</feature>
<gene>
    <name evidence="7" type="ORF">VE01_08800</name>
</gene>
<dbReference type="InterPro" id="IPR000219">
    <property type="entry name" value="DH_dom"/>
</dbReference>
<sequence>MSFRQNGQHRYGHVPPQQYGGQQPVQNAGLGLQRQSSFDNGDDAQFFDNTNGTRPPPAQPNAYAQQNHYGSQRSHGGGQDELYLDGSGRGHRSPERPPYSPQPSQYTNQMYAGQGGGVPQTPSTPSAYNPQHFPRTQSQSQAHVQTPNYNPQLYSSQSVSSHHHPYVPAAYQTQQPPVPPRPPAQSPYMQQGPSYGASPIPQQNQTFNSPPIQASPYWSPQIPQSQQYGAAPQVPNRVPTQPAYETSYEPAYEPSYTPSLPAPLPPKPAQYSAPPPAPTYPANGTTYGSTNDYRAQSNPSPYPAVTQMPMGPSYSAAYDDFGADAYGGRPSRASSNSNPPQPVPVENDVQHISQLRRHPTGRALPTAPAIEDTDPFDDDQDRLSTEARAQELMFQEIEAAIGVNTVNRTQISQPHAPMSGDLLDNEFGDHPNGLGSEARTPTAGQTSEQMYEFEDSDEAEAASGVLALKLAEEEEANQANRGSMGSFGLYSQQRPQEASQDASSDSDNYAVGMDLTMLGGGLNVPMSYGNDIAVRDEMQDESRPLPDMRGREAYAPPTASVLGGLTYHHIPSDDIHHPFPPTHDPGAEIPALQQQHRRSFDEGDERSSLGSRLTTESRLSGRSGSDSPSREEFPDIPYHPGISAASAHNRPLPAVPSLSENRTPQLLPAGSYRNPPNQQQDPQRTSQMYPPDGPESYATQDLLNPGGQFVPRSASLTSHSSTPLVVPPMRSRTDAEERQARQRALRGHGVDGFDAGTPQSTTPLDLPALPPGRRKKATPENLRSSDYKKCREPWALSGIADWIREMYCGESGDGEADLRVKSIQDLLVALFTHKVPTMNTADAEVISAVVVNDMLQASVLVEDEEWVKFGPGEISGVLWQMSGSGCYSPKVHEHEIHGRCYSHHCHRTLKKINLHAQKMAPAKRAEPWHEFFKLTKLQIDAADSKEVLRQNNLHEIIMSEDKFMVQLDVLRTIYRDELQAWQPPIIGQVKLPRFIQQVFGRAEAVKNVNMNHLLAQLKYRQQEEGPWVTGFSSIFREWKRRASQVYLDYAASYPNATYLVRREMEKNVLFRQFLDQAQSNKVSDRLGWDTYLFAPLKRLQQYTLLLKEVLKHTYVDSEEKSNLIIAIREVDDMTLACDEKVNEENKKIEMQELQTKLFMRPGFRRVDLHLDHLGRQLILQGDLQRPGSSRFNWLETRAILFDHYLVLAKAVVQRDSSGLKNKEVFDISKQPIPMQLLVLESTNDEAVVKSKGLGSVTTVTRSAPSTSDSRITRASTASDRPPLDHASTNTSLSSMSKVSSNTTGEFDARSMFPFRIKHLGSQEVHTLYAPSAQNRQEWCEKIMWAKERHAASLFSQNAEPFRLKVLADTAFAIDPMQAGGRSSAGIPVVGTPLDRAIKDIEREYGHARQSPVCRTQVNCATAFAMYGKSMVAIGADNGVYISEVNNPRGWTRSIQASRITQIAVLEDFSICLVLSDKSLIAYHLDSVVPVSNFPAPQHDSARRAPQKISGSREVSFFATARMKDRTLVFYKGRGNIATSSSSTFKVLEPVFQKSSEKKSKLFGRSKTGGGTTEFFREFDEFYIPVECFGINLFHSYIAVCTIKGFELLTLDKKITMSIPDPNQPNIASIADRLKDQKPLGMFRLSDAEFLLCYQDCGVYIDKHGEVSRSVVLEFVGKAKSAAMFGAYLILFDTDFVEVRNAENGRLRQIIAGKDVRCLDYGVQGASTMARRSLKVAMAHPEMANCQLVVELVLNEGQRE</sequence>
<evidence type="ECO:0000313" key="8">
    <source>
        <dbReference type="Proteomes" id="UP000091956"/>
    </source>
</evidence>
<dbReference type="Gene3D" id="2.30.29.30">
    <property type="entry name" value="Pleckstrin-homology domain (PH domain)/Phosphotyrosine-binding domain (PTB)"/>
    <property type="match status" value="1"/>
</dbReference>
<feature type="compositionally biased region" description="Polar residues" evidence="3">
    <location>
        <begin position="608"/>
        <end position="627"/>
    </location>
</feature>
<proteinExistence type="predicted"/>
<feature type="domain" description="CNH" evidence="6">
    <location>
        <begin position="1414"/>
        <end position="1725"/>
    </location>
</feature>
<feature type="region of interest" description="Disordered" evidence="3">
    <location>
        <begin position="1257"/>
        <end position="1300"/>
    </location>
</feature>
<dbReference type="PROSITE" id="PS50010">
    <property type="entry name" value="DH_2"/>
    <property type="match status" value="1"/>
</dbReference>
<feature type="compositionally biased region" description="Low complexity" evidence="3">
    <location>
        <begin position="674"/>
        <end position="683"/>
    </location>
</feature>
<dbReference type="InterPro" id="IPR041675">
    <property type="entry name" value="PH_5"/>
</dbReference>
<dbReference type="GO" id="GO:0005085">
    <property type="term" value="F:guanyl-nucleotide exchange factor activity"/>
    <property type="evidence" value="ECO:0007669"/>
    <property type="project" value="UniProtKB-KW"/>
</dbReference>
<dbReference type="GeneID" id="28842186"/>
<feature type="compositionally biased region" description="Polar residues" evidence="3">
    <location>
        <begin position="102"/>
        <end position="111"/>
    </location>
</feature>
<feature type="domain" description="DH" evidence="5">
    <location>
        <begin position="948"/>
        <end position="1140"/>
    </location>
</feature>
<feature type="compositionally biased region" description="Polar residues" evidence="3">
    <location>
        <begin position="477"/>
        <end position="497"/>
    </location>
</feature>
<feature type="compositionally biased region" description="Pro residues" evidence="3">
    <location>
        <begin position="176"/>
        <end position="185"/>
    </location>
</feature>
<dbReference type="PROSITE" id="PS50003">
    <property type="entry name" value="PH_DOMAIN"/>
    <property type="match status" value="1"/>
</dbReference>
<evidence type="ECO:0000256" key="2">
    <source>
        <dbReference type="ARBA" id="ARBA00022658"/>
    </source>
</evidence>
<feature type="compositionally biased region" description="Low complexity" evidence="3">
    <location>
        <begin position="498"/>
        <end position="507"/>
    </location>
</feature>
<feature type="region of interest" description="Disordered" evidence="3">
    <location>
        <begin position="411"/>
        <end position="459"/>
    </location>
</feature>
<dbReference type="InterPro" id="IPR052233">
    <property type="entry name" value="Rho-type_GEFs"/>
</dbReference>
<dbReference type="Pfam" id="PF00780">
    <property type="entry name" value="CNH"/>
    <property type="match status" value="1"/>
</dbReference>
<feature type="compositionally biased region" description="Pro residues" evidence="3">
    <location>
        <begin position="260"/>
        <end position="279"/>
    </location>
</feature>
<feature type="region of interest" description="Disordered" evidence="3">
    <location>
        <begin position="476"/>
        <end position="507"/>
    </location>
</feature>
<dbReference type="InterPro" id="IPR011993">
    <property type="entry name" value="PH-like_dom_sf"/>
</dbReference>
<keyword evidence="2" id="KW-0344">Guanine-nucleotide releasing factor</keyword>
<feature type="compositionally biased region" description="Polar residues" evidence="3">
    <location>
        <begin position="200"/>
        <end position="228"/>
    </location>
</feature>
<evidence type="ECO:0000256" key="1">
    <source>
        <dbReference type="ARBA" id="ARBA00022553"/>
    </source>
</evidence>
<dbReference type="SMART" id="SM00325">
    <property type="entry name" value="RhoGEF"/>
    <property type="match status" value="1"/>
</dbReference>
<feature type="compositionally biased region" description="Acidic residues" evidence="3">
    <location>
        <begin position="371"/>
        <end position="380"/>
    </location>
</feature>
<evidence type="ECO:0000256" key="3">
    <source>
        <dbReference type="SAM" id="MobiDB-lite"/>
    </source>
</evidence>
<dbReference type="InterPro" id="IPR001849">
    <property type="entry name" value="PH_domain"/>
</dbReference>
<evidence type="ECO:0000259" key="6">
    <source>
        <dbReference type="PROSITE" id="PS50219"/>
    </source>
</evidence>
<dbReference type="Pfam" id="PF00621">
    <property type="entry name" value="RhoGEF"/>
    <property type="match status" value="1"/>
</dbReference>
<feature type="region of interest" description="Disordered" evidence="3">
    <location>
        <begin position="1"/>
        <end position="380"/>
    </location>
</feature>
<keyword evidence="8" id="KW-1185">Reference proteome</keyword>
<dbReference type="PROSITE" id="PS50219">
    <property type="entry name" value="CNH"/>
    <property type="match status" value="1"/>
</dbReference>
<dbReference type="RefSeq" id="XP_018127088.1">
    <property type="nucleotide sequence ID" value="XM_018278219.2"/>
</dbReference>
<feature type="compositionally biased region" description="Polar residues" evidence="3">
    <location>
        <begin position="120"/>
        <end position="160"/>
    </location>
</feature>
<dbReference type="InterPro" id="IPR001180">
    <property type="entry name" value="CNH_dom"/>
</dbReference>
<reference evidence="8" key="2">
    <citation type="journal article" date="2018" name="Nat. Commun.">
        <title>Extreme sensitivity to ultraviolet light in the fungal pathogen causing white-nose syndrome of bats.</title>
        <authorList>
            <person name="Palmer J.M."/>
            <person name="Drees K.P."/>
            <person name="Foster J.T."/>
            <person name="Lindner D.L."/>
        </authorList>
    </citation>
    <scope>NUCLEOTIDE SEQUENCE [LARGE SCALE GENOMIC DNA]</scope>
    <source>
        <strain evidence="8">UAMH 10579</strain>
    </source>
</reference>
<reference evidence="7 8" key="1">
    <citation type="submission" date="2016-03" db="EMBL/GenBank/DDBJ databases">
        <title>Comparative genomics of Pseudogymnoascus destructans, the fungus causing white-nose syndrome of bats.</title>
        <authorList>
            <person name="Palmer J.M."/>
            <person name="Drees K.P."/>
            <person name="Foster J.T."/>
            <person name="Lindner D.L."/>
        </authorList>
    </citation>
    <scope>NUCLEOTIDE SEQUENCE [LARGE SCALE GENOMIC DNA]</scope>
    <source>
        <strain evidence="7 8">UAMH 10579</strain>
    </source>
</reference>
<evidence type="ECO:0000259" key="5">
    <source>
        <dbReference type="PROSITE" id="PS50010"/>
    </source>
</evidence>
<dbReference type="PANTHER" id="PTHR46572">
    <property type="entry name" value="RHO1 GDP-GTP EXCHANGE PROTEIN 1-RELATED"/>
    <property type="match status" value="1"/>
</dbReference>
<dbReference type="SUPFAM" id="SSF50729">
    <property type="entry name" value="PH domain-like"/>
    <property type="match status" value="1"/>
</dbReference>
<dbReference type="PANTHER" id="PTHR46572:SF1">
    <property type="entry name" value="RHO1 GUANINE NUCLEOTIDE EXCHANGE FACTOR TUS1"/>
    <property type="match status" value="1"/>
</dbReference>
<feature type="compositionally biased region" description="Polar residues" evidence="3">
    <location>
        <begin position="1286"/>
        <end position="1300"/>
    </location>
</feature>
<dbReference type="InterPro" id="IPR035899">
    <property type="entry name" value="DBL_dom_sf"/>
</dbReference>
<dbReference type="SMART" id="SM00036">
    <property type="entry name" value="CNH"/>
    <property type="match status" value="1"/>
</dbReference>
<name>A0A1B8GBY0_9PEZI</name>